<dbReference type="Proteomes" id="UP001396898">
    <property type="component" value="Unassembled WGS sequence"/>
</dbReference>
<name>A0ABR1T0X7_9PEZI</name>
<protein>
    <submittedName>
        <fullName evidence="2">Uncharacterized protein</fullName>
    </submittedName>
</protein>
<gene>
    <name evidence="2" type="ORF">PG991_000030</name>
</gene>
<proteinExistence type="predicted"/>
<reference evidence="2 3" key="1">
    <citation type="submission" date="2023-01" db="EMBL/GenBank/DDBJ databases">
        <title>Analysis of 21 Apiospora genomes using comparative genomics revels a genus with tremendous synthesis potential of carbohydrate active enzymes and secondary metabolites.</title>
        <authorList>
            <person name="Sorensen T."/>
        </authorList>
    </citation>
    <scope>NUCLEOTIDE SEQUENCE [LARGE SCALE GENOMIC DNA]</scope>
    <source>
        <strain evidence="2 3">CBS 20057</strain>
    </source>
</reference>
<evidence type="ECO:0000256" key="1">
    <source>
        <dbReference type="SAM" id="MobiDB-lite"/>
    </source>
</evidence>
<keyword evidence="3" id="KW-1185">Reference proteome</keyword>
<evidence type="ECO:0000313" key="2">
    <source>
        <dbReference type="EMBL" id="KAK8040242.1"/>
    </source>
</evidence>
<organism evidence="2 3">
    <name type="scientific">Apiospora marii</name>
    <dbReference type="NCBI Taxonomy" id="335849"/>
    <lineage>
        <taxon>Eukaryota</taxon>
        <taxon>Fungi</taxon>
        <taxon>Dikarya</taxon>
        <taxon>Ascomycota</taxon>
        <taxon>Pezizomycotina</taxon>
        <taxon>Sordariomycetes</taxon>
        <taxon>Xylariomycetidae</taxon>
        <taxon>Amphisphaeriales</taxon>
        <taxon>Apiosporaceae</taxon>
        <taxon>Apiospora</taxon>
    </lineage>
</organism>
<dbReference type="EMBL" id="JAQQWI010000001">
    <property type="protein sequence ID" value="KAK8040242.1"/>
    <property type="molecule type" value="Genomic_DNA"/>
</dbReference>
<accession>A0ABR1T0X7</accession>
<evidence type="ECO:0000313" key="3">
    <source>
        <dbReference type="Proteomes" id="UP001396898"/>
    </source>
</evidence>
<comment type="caution">
    <text evidence="2">The sequence shown here is derived from an EMBL/GenBank/DDBJ whole genome shotgun (WGS) entry which is preliminary data.</text>
</comment>
<feature type="region of interest" description="Disordered" evidence="1">
    <location>
        <begin position="420"/>
        <end position="449"/>
    </location>
</feature>
<feature type="compositionally biased region" description="Pro residues" evidence="1">
    <location>
        <begin position="440"/>
        <end position="449"/>
    </location>
</feature>
<sequence>MAYADRTTAAMSPLADKWYDTVRTRVLGNRPDPAKKQHLEGIFFKHQAGVLLGFANGGLPPSVSADIFRWNVARATWKHQVPDEPFPHEDEKPPTYGVPCCEQWVRKWYMEMQDRKNTEGPRTTISSSPSATTVEQRTILANRVRPAPMVAEEGCEPLVFPLPRSRHPDLCLGPKENIEQTLVEAANILGHEFTLSCSFGGNQAMSFTLGLAPSVDANDERVLARARVPVDWIEDWWVNALERDTNLLAHLQLLTRQRFTRSFKDASDRIAEVKAKLRFVKPTGALMTESEAIRAHEYQHNELDRIALSVVTREIGNTADCMRRGELLVKFVEKGHPEVHVLNRDDRLRVVQSLVRQNAVDFVKGLVSDSQSAEKKSARLNVVEKVWSELLDHQNLDTKLVVRDMLLSWHRRLPQEVPLPSAAGSVATGAPTVTSTARPGPDPNSPGAW</sequence>